<dbReference type="FunFam" id="3.20.20.140:FF:000114">
    <property type="entry name" value="Hydrolase, TatD family"/>
    <property type="match status" value="1"/>
</dbReference>
<name>A0AAN7TZJ2_9MYCE</name>
<keyword evidence="1" id="KW-0540">Nuclease</keyword>
<dbReference type="SUPFAM" id="SSF51556">
    <property type="entry name" value="Metallo-dependent hydrolases"/>
    <property type="match status" value="1"/>
</dbReference>
<accession>A0AAN7TZJ2</accession>
<keyword evidence="4" id="KW-1185">Reference proteome</keyword>
<sequence length="660" mass="74050">MFRGTVDRAGNREGKKTSLRKTGKDKKQSSGPVQDEALGRTKPIPEFNDSGHENSIIDSGANLVNRHLENDLGRVIHRAKQQHVDSIVIITNDFEKSENSIKTSMSNPGTVYSVVGIHPSNISSKKMSDKLFLQLINQLKTHSINQHVVGIYTGLDYERDYGLKFPQEKFMKAQISLAAELGLPVVLQDFGGGDGLLEVLKDSKKDIIRGMIYCFNSSSSFLQKFIDMDFYISFNGLLCEQSDKGDQLRDFITKVPLDRILLVSDSPNNTPQNIPDQHVRESRNEPSNLPFVLDIAATSLKMSVKDLANQIKENSKRFYSLSLDPVRNESDEKSEEKEEKSETSTTTTTTDKKPIKGKGKNSLETTTTTTTTTSKPSKEIEKSNKKSIKQQQKDLDLLMDDEINSNSEASEDEEGEESEDEEDSDEEDEESKTIKKINKNISKLTKDQQENIHYSCKKCRSKLFTHGEIISHEEKSKVLDHNYIKQKNKELQQATGNVGEGIYNGNSYITATHSIGCKSFFLPPLDWMKVDITKNNFKVVCPNCNNKLGSYSHSGEKCSCSSMIGESCRILKTRVDTVYLGDNGKLLDLSILNLDDDDDDDEDDGLGGKLKKKKSAKKNVKKDNRNNLSNYRNKIQTPKSKPSKESQESNNNNSDSDSDN</sequence>
<feature type="region of interest" description="Disordered" evidence="2">
    <location>
        <begin position="405"/>
        <end position="436"/>
    </location>
</feature>
<keyword evidence="1" id="KW-0378">Hydrolase</keyword>
<dbReference type="PANTHER" id="PTHR10060:SF16">
    <property type="entry name" value="TATD-RELATED DEOXYRIBONUCLEASE"/>
    <property type="match status" value="1"/>
</dbReference>
<feature type="region of interest" description="Disordered" evidence="2">
    <location>
        <begin position="264"/>
        <end position="286"/>
    </location>
</feature>
<feature type="compositionally biased region" description="Low complexity" evidence="2">
    <location>
        <begin position="648"/>
        <end position="660"/>
    </location>
</feature>
<gene>
    <name evidence="3" type="ORF">RB653_008063</name>
</gene>
<feature type="compositionally biased region" description="Polar residues" evidence="2">
    <location>
        <begin position="626"/>
        <end position="637"/>
    </location>
</feature>
<proteinExistence type="predicted"/>
<feature type="compositionally biased region" description="Basic residues" evidence="2">
    <location>
        <begin position="609"/>
        <end position="620"/>
    </location>
</feature>
<protein>
    <submittedName>
        <fullName evidence="3">Uncharacterized protein</fullName>
    </submittedName>
</protein>
<organism evidence="3 4">
    <name type="scientific">Dictyostelium firmibasis</name>
    <dbReference type="NCBI Taxonomy" id="79012"/>
    <lineage>
        <taxon>Eukaryota</taxon>
        <taxon>Amoebozoa</taxon>
        <taxon>Evosea</taxon>
        <taxon>Eumycetozoa</taxon>
        <taxon>Dictyostelia</taxon>
        <taxon>Dictyosteliales</taxon>
        <taxon>Dictyosteliaceae</taxon>
        <taxon>Dictyostelium</taxon>
    </lineage>
</organism>
<dbReference type="Gene3D" id="3.20.20.140">
    <property type="entry name" value="Metal-dependent hydrolases"/>
    <property type="match status" value="1"/>
</dbReference>
<feature type="compositionally biased region" description="Low complexity" evidence="2">
    <location>
        <begin position="365"/>
        <end position="375"/>
    </location>
</feature>
<feature type="compositionally biased region" description="Polar residues" evidence="2">
    <location>
        <begin position="265"/>
        <end position="275"/>
    </location>
</feature>
<dbReference type="InterPro" id="IPR050891">
    <property type="entry name" value="TatD-type_Hydrolase"/>
</dbReference>
<dbReference type="InterPro" id="IPR001130">
    <property type="entry name" value="TatD-like"/>
</dbReference>
<dbReference type="InterPro" id="IPR032466">
    <property type="entry name" value="Metal_Hydrolase"/>
</dbReference>
<dbReference type="Pfam" id="PF01026">
    <property type="entry name" value="TatD_DNase"/>
    <property type="match status" value="1"/>
</dbReference>
<dbReference type="GO" id="GO:0008310">
    <property type="term" value="F:single-stranded DNA 3'-5' DNA exonuclease activity"/>
    <property type="evidence" value="ECO:0007669"/>
    <property type="project" value="TreeGrafter"/>
</dbReference>
<reference evidence="3 4" key="1">
    <citation type="submission" date="2023-11" db="EMBL/GenBank/DDBJ databases">
        <title>Dfirmibasis_genome.</title>
        <authorList>
            <person name="Edelbroek B."/>
            <person name="Kjellin J."/>
            <person name="Jerlstrom-Hultqvist J."/>
            <person name="Soderbom F."/>
        </authorList>
    </citation>
    <scope>NUCLEOTIDE SEQUENCE [LARGE SCALE GENOMIC DNA]</scope>
    <source>
        <strain evidence="3 4">TNS-C-14</strain>
    </source>
</reference>
<evidence type="ECO:0000313" key="4">
    <source>
        <dbReference type="Proteomes" id="UP001344447"/>
    </source>
</evidence>
<feature type="compositionally biased region" description="Basic and acidic residues" evidence="2">
    <location>
        <begin position="326"/>
        <end position="342"/>
    </location>
</feature>
<feature type="compositionally biased region" description="Acidic residues" evidence="2">
    <location>
        <begin position="405"/>
        <end position="430"/>
    </location>
</feature>
<dbReference type="PANTHER" id="PTHR10060">
    <property type="entry name" value="TATD FAMILY DEOXYRIBONUCLEASE"/>
    <property type="match status" value="1"/>
</dbReference>
<dbReference type="CDD" id="cd01310">
    <property type="entry name" value="TatD_DNAse"/>
    <property type="match status" value="1"/>
</dbReference>
<feature type="compositionally biased region" description="Basic and acidic residues" evidence="2">
    <location>
        <begin position="1"/>
        <end position="16"/>
    </location>
</feature>
<evidence type="ECO:0000313" key="3">
    <source>
        <dbReference type="EMBL" id="KAK5578393.1"/>
    </source>
</evidence>
<feature type="region of interest" description="Disordered" evidence="2">
    <location>
        <begin position="598"/>
        <end position="660"/>
    </location>
</feature>
<feature type="region of interest" description="Disordered" evidence="2">
    <location>
        <begin position="322"/>
        <end position="391"/>
    </location>
</feature>
<evidence type="ECO:0000256" key="1">
    <source>
        <dbReference type="ARBA" id="ARBA00022722"/>
    </source>
</evidence>
<dbReference type="EMBL" id="JAVFKY010000003">
    <property type="protein sequence ID" value="KAK5578393.1"/>
    <property type="molecule type" value="Genomic_DNA"/>
</dbReference>
<comment type="caution">
    <text evidence="3">The sequence shown here is derived from an EMBL/GenBank/DDBJ whole genome shotgun (WGS) entry which is preliminary data.</text>
</comment>
<dbReference type="GO" id="GO:0005829">
    <property type="term" value="C:cytosol"/>
    <property type="evidence" value="ECO:0007669"/>
    <property type="project" value="TreeGrafter"/>
</dbReference>
<dbReference type="Proteomes" id="UP001344447">
    <property type="component" value="Unassembled WGS sequence"/>
</dbReference>
<feature type="region of interest" description="Disordered" evidence="2">
    <location>
        <begin position="1"/>
        <end position="55"/>
    </location>
</feature>
<evidence type="ECO:0000256" key="2">
    <source>
        <dbReference type="SAM" id="MobiDB-lite"/>
    </source>
</evidence>
<dbReference type="AlphaFoldDB" id="A0AAN7TZJ2"/>